<proteinExistence type="predicted"/>
<dbReference type="AlphaFoldDB" id="A0A813AZQ5"/>
<dbReference type="Proteomes" id="UP000601435">
    <property type="component" value="Unassembled WGS sequence"/>
</dbReference>
<organism evidence="1 2">
    <name type="scientific">Symbiodinium necroappetens</name>
    <dbReference type="NCBI Taxonomy" id="1628268"/>
    <lineage>
        <taxon>Eukaryota</taxon>
        <taxon>Sar</taxon>
        <taxon>Alveolata</taxon>
        <taxon>Dinophyceae</taxon>
        <taxon>Suessiales</taxon>
        <taxon>Symbiodiniaceae</taxon>
        <taxon>Symbiodinium</taxon>
    </lineage>
</organism>
<reference evidence="1" key="1">
    <citation type="submission" date="2021-02" db="EMBL/GenBank/DDBJ databases">
        <authorList>
            <person name="Dougan E. K."/>
            <person name="Rhodes N."/>
            <person name="Thang M."/>
            <person name="Chan C."/>
        </authorList>
    </citation>
    <scope>NUCLEOTIDE SEQUENCE</scope>
</reference>
<gene>
    <name evidence="1" type="ORF">SNEC2469_LOCUS29372</name>
</gene>
<evidence type="ECO:0000313" key="1">
    <source>
        <dbReference type="EMBL" id="CAE7887384.1"/>
    </source>
</evidence>
<keyword evidence="2" id="KW-1185">Reference proteome</keyword>
<comment type="caution">
    <text evidence="1">The sequence shown here is derived from an EMBL/GenBank/DDBJ whole genome shotgun (WGS) entry which is preliminary data.</text>
</comment>
<dbReference type="EMBL" id="CAJNJA010065919">
    <property type="protein sequence ID" value="CAE7887384.1"/>
    <property type="molecule type" value="Genomic_DNA"/>
</dbReference>
<evidence type="ECO:0000313" key="2">
    <source>
        <dbReference type="Proteomes" id="UP000601435"/>
    </source>
</evidence>
<dbReference type="OrthoDB" id="406090at2759"/>
<accession>A0A813AZQ5</accession>
<sequence>MVGAGPRVLSEEIPQAPEEICGELDLSRPLGGALWWNSMLWTNFPPVAMFSSKDFQEGKRSDFFASLSALNTDSRLSEQYVTFTAARHDLCTSRPVPEKNCRLTVECMQYEGVRDCTWNFPLQDYIPKRDNHGVPDVQARRFWDNNVVHMGLNAEEFSEKVMPVGGIEAEIRIADFAGNPTWGYYPCVMRIAGWPFRLRKIGTFEGYGKNGHHELNIGLHYFEQDKLWNLLEGPASLAATGPGQTMAIQPNQRRGFKFYAMLTDLDWLGPNLNGKKHDDPEVPQEKGYVWFTVEETIAAPATSGSSIGKAVRIKLLDEGIIPAWLDLHYLQVFAGGVPLGFFSQADVDPESEGTALEDGPQSYVVGGGTQSLGKVQVLRTSSYRRVVAQNACSRIVFKDPLEAQANDIVDMGWAIFDCCYKGATIRVGKHAGKWAEDAGADRGMVDFKASGPPPLCHGEYKDSAWPGQIRRPGVASVFIRPALVFGDCTSFCSCVYYQDRAALMVSEIELVDMFVQARRAWRHKFSDCKRTHSHSPQHLLSHLPPNWVILRHHGGSNRCG</sequence>
<protein>
    <submittedName>
        <fullName evidence="1">Uncharacterized protein</fullName>
    </submittedName>
</protein>
<name>A0A813AZQ5_9DINO</name>